<dbReference type="AlphaFoldDB" id="D7KU20"/>
<proteinExistence type="predicted"/>
<sequence>MLWTLCILVSLLVTSITSWVYNWRNPKCRGKLPPGSMGLPLIGETIHFFKPYTTSDI</sequence>
<dbReference type="EMBL" id="GL348714">
    <property type="protein sequence ID" value="EFH64236.1"/>
    <property type="molecule type" value="Genomic_DNA"/>
</dbReference>
<dbReference type="STRING" id="81972.D7KU20"/>
<organism evidence="3">
    <name type="scientific">Arabidopsis lyrata subsp. lyrata</name>
    <name type="common">Lyre-leaved rock-cress</name>
    <dbReference type="NCBI Taxonomy" id="81972"/>
    <lineage>
        <taxon>Eukaryota</taxon>
        <taxon>Viridiplantae</taxon>
        <taxon>Streptophyta</taxon>
        <taxon>Embryophyta</taxon>
        <taxon>Tracheophyta</taxon>
        <taxon>Spermatophyta</taxon>
        <taxon>Magnoliopsida</taxon>
        <taxon>eudicotyledons</taxon>
        <taxon>Gunneridae</taxon>
        <taxon>Pentapetalae</taxon>
        <taxon>rosids</taxon>
        <taxon>malvids</taxon>
        <taxon>Brassicales</taxon>
        <taxon>Brassicaceae</taxon>
        <taxon>Camelineae</taxon>
        <taxon>Arabidopsis</taxon>
    </lineage>
</organism>
<gene>
    <name evidence="2" type="ORF">ARALYDRAFT_893156</name>
</gene>
<name>D7KU20_ARALL</name>
<reference evidence="3" key="1">
    <citation type="journal article" date="2011" name="Nat. Genet.">
        <title>The Arabidopsis lyrata genome sequence and the basis of rapid genome size change.</title>
        <authorList>
            <person name="Hu T.T."/>
            <person name="Pattyn P."/>
            <person name="Bakker E.G."/>
            <person name="Cao J."/>
            <person name="Cheng J.-F."/>
            <person name="Clark R.M."/>
            <person name="Fahlgren N."/>
            <person name="Fawcett J.A."/>
            <person name="Grimwood J."/>
            <person name="Gundlach H."/>
            <person name="Haberer G."/>
            <person name="Hollister J.D."/>
            <person name="Ossowski S."/>
            <person name="Ottilar R.P."/>
            <person name="Salamov A.A."/>
            <person name="Schneeberger K."/>
            <person name="Spannagl M."/>
            <person name="Wang X."/>
            <person name="Yang L."/>
            <person name="Nasrallah M.E."/>
            <person name="Bergelson J."/>
            <person name="Carrington J.C."/>
            <person name="Gaut B.S."/>
            <person name="Schmutz J."/>
            <person name="Mayer K.F.X."/>
            <person name="Van de Peer Y."/>
            <person name="Grigoriev I.V."/>
            <person name="Nordborg M."/>
            <person name="Weigel D."/>
            <person name="Guo Y.-L."/>
        </authorList>
    </citation>
    <scope>NUCLEOTIDE SEQUENCE [LARGE SCALE GENOMIC DNA]</scope>
    <source>
        <strain evidence="3">cv. MN47</strain>
    </source>
</reference>
<dbReference type="Gramene" id="scaffold_200230.1">
    <property type="protein sequence ID" value="scaffold_200230.1"/>
    <property type="gene ID" value="scaffold_200230.1"/>
</dbReference>
<keyword evidence="1" id="KW-0732">Signal</keyword>
<accession>D7KU20</accession>
<dbReference type="eggNOG" id="KOG0157">
    <property type="taxonomic scope" value="Eukaryota"/>
</dbReference>
<evidence type="ECO:0000313" key="3">
    <source>
        <dbReference type="Proteomes" id="UP000008694"/>
    </source>
</evidence>
<dbReference type="Proteomes" id="UP000008694">
    <property type="component" value="Unassembled WGS sequence"/>
</dbReference>
<feature type="chain" id="PRO_5003101107" evidence="1">
    <location>
        <begin position="19"/>
        <end position="57"/>
    </location>
</feature>
<dbReference type="HOGENOM" id="CLU_183261_0_0_1"/>
<keyword evidence="3" id="KW-1185">Reference proteome</keyword>
<feature type="signal peptide" evidence="1">
    <location>
        <begin position="1"/>
        <end position="18"/>
    </location>
</feature>
<protein>
    <submittedName>
        <fullName evidence="2">Uncharacterized protein</fullName>
    </submittedName>
</protein>
<evidence type="ECO:0000256" key="1">
    <source>
        <dbReference type="SAM" id="SignalP"/>
    </source>
</evidence>
<evidence type="ECO:0000313" key="2">
    <source>
        <dbReference type="EMBL" id="EFH64236.1"/>
    </source>
</evidence>